<gene>
    <name evidence="8" type="ORF">HMPREF1705_03866</name>
</gene>
<sequence length="502" mass="54707">MKISPINNKEVISMATIDPLFQVTGLVSGIDWGTMIDKVMEQERKVTDIWTAEKEKLEFKIDLYNEFSANFKSLRTTLTPLKLESTYRTKTAELTNVGSSLDPSSVLSITATADAEIARYDIEVLQLAKAHSITSKRLDDPTQTIGDLINEFAGGSFVIGSGDKTTTIQVTASDTLSSLASKINSATTDEGESIGISAKIMDNRLIITSNETGEANAITVTDDNGILSALEIWNGSDFTNELQAAQDAKIKIDGLEVQRSDNEISDLIEGLTLKLNGTGHVVTDIVLDAEKAVNAITDFIDAYNAAMDWINIRVLEKPIEDPQEEYQKKIGLLRGDSLLWQTKSRMRSLISDPIATDGVFTMLSQIGITTEAVDYGKSGMLEFDVDKFMSAMTTNSDDVAALMTTVMSKMDTFIGNTIDNVPVAIGNTTGTKGRVASQINYLNNRITAIDKRISDFEERLAIKEKGLIEQYSQMEIVLSQLTSQANWLAGIVTQLSSIGSGA</sequence>
<evidence type="ECO:0000256" key="2">
    <source>
        <dbReference type="ARBA" id="ARBA00011255"/>
    </source>
</evidence>
<dbReference type="InterPro" id="IPR003481">
    <property type="entry name" value="FliD_N"/>
</dbReference>
<evidence type="ECO:0000313" key="9">
    <source>
        <dbReference type="Proteomes" id="UP000005273"/>
    </source>
</evidence>
<comment type="subcellular location">
    <subcellularLocation>
        <location evidence="5">Secreted</location>
    </subcellularLocation>
    <subcellularLocation>
        <location evidence="5">Bacterial flagellum</location>
    </subcellularLocation>
</comment>
<dbReference type="STRING" id="592015.HMPREF1705_03866"/>
<accession>A0A0T5X865</accession>
<feature type="domain" description="Flagellar hook-associated protein 2 C-terminal" evidence="7">
    <location>
        <begin position="245"/>
        <end position="482"/>
    </location>
</feature>
<keyword evidence="5" id="KW-0964">Secreted</keyword>
<dbReference type="GO" id="GO:0071973">
    <property type="term" value="P:bacterial-type flagellum-dependent cell motility"/>
    <property type="evidence" value="ECO:0007669"/>
    <property type="project" value="TreeGrafter"/>
</dbReference>
<protein>
    <recommendedName>
        <fullName evidence="5">Flagellar hook-associated protein 2</fullName>
        <shortName evidence="5">HAP2</shortName>
    </recommendedName>
    <alternativeName>
        <fullName evidence="5">Flagellar cap protein</fullName>
    </alternativeName>
</protein>
<dbReference type="Pfam" id="PF07195">
    <property type="entry name" value="FliD_C"/>
    <property type="match status" value="1"/>
</dbReference>
<evidence type="ECO:0000259" key="6">
    <source>
        <dbReference type="Pfam" id="PF02465"/>
    </source>
</evidence>
<evidence type="ECO:0000259" key="7">
    <source>
        <dbReference type="Pfam" id="PF07195"/>
    </source>
</evidence>
<proteinExistence type="inferred from homology"/>
<keyword evidence="3" id="KW-0175">Coiled coil</keyword>
<dbReference type="GO" id="GO:0007155">
    <property type="term" value="P:cell adhesion"/>
    <property type="evidence" value="ECO:0007669"/>
    <property type="project" value="InterPro"/>
</dbReference>
<evidence type="ECO:0000256" key="5">
    <source>
        <dbReference type="RuleBase" id="RU362066"/>
    </source>
</evidence>
<reference evidence="9" key="1">
    <citation type="submission" date="2012-09" db="EMBL/GenBank/DDBJ databases">
        <authorList>
            <person name="Weinstock G."/>
            <person name="Sodergren E."/>
            <person name="Clifton S."/>
            <person name="Fulton L."/>
            <person name="Fulton B."/>
            <person name="Courtney L."/>
            <person name="Fronick C."/>
            <person name="Harrison M."/>
            <person name="Strong C."/>
            <person name="Farmer C."/>
            <person name="Delehaunty K."/>
            <person name="Markovic C."/>
            <person name="Hall O."/>
            <person name="Minx P."/>
            <person name="Tomlinson C."/>
            <person name="Mitreva M."/>
            <person name="Nelson J."/>
            <person name="Hou S."/>
            <person name="Wollam A."/>
            <person name="Pepin K.H."/>
            <person name="Johnson M."/>
            <person name="Bhonagiri V."/>
            <person name="Nash W.E."/>
            <person name="Suruliraj S."/>
            <person name="Warren W."/>
            <person name="Chinwalla A."/>
            <person name="Mardis E.R."/>
            <person name="Wilson R.K."/>
        </authorList>
    </citation>
    <scope>NUCLEOTIDE SEQUENCE [LARGE SCALE GENOMIC DNA]</scope>
    <source>
        <strain evidence="9">OS1</strain>
    </source>
</reference>
<dbReference type="InterPro" id="IPR010810">
    <property type="entry name" value="Flagellin_hook_IN_motif"/>
</dbReference>
<comment type="caution">
    <text evidence="8">The sequence shown here is derived from an EMBL/GenBank/DDBJ whole genome shotgun (WGS) entry which is preliminary data.</text>
</comment>
<dbReference type="InterPro" id="IPR010809">
    <property type="entry name" value="FliD_C"/>
</dbReference>
<dbReference type="Proteomes" id="UP000005273">
    <property type="component" value="Unassembled WGS sequence"/>
</dbReference>
<dbReference type="GO" id="GO:0009421">
    <property type="term" value="C:bacterial-type flagellum filament cap"/>
    <property type="evidence" value="ECO:0007669"/>
    <property type="project" value="InterPro"/>
</dbReference>
<name>A0A0T5X865_9BACT</name>
<evidence type="ECO:0000256" key="1">
    <source>
        <dbReference type="ARBA" id="ARBA00009764"/>
    </source>
</evidence>
<evidence type="ECO:0000256" key="3">
    <source>
        <dbReference type="ARBA" id="ARBA00023054"/>
    </source>
</evidence>
<dbReference type="Pfam" id="PF02465">
    <property type="entry name" value="FliD_N"/>
    <property type="match status" value="1"/>
</dbReference>
<dbReference type="AlphaFoldDB" id="A0A0T5X865"/>
<dbReference type="eggNOG" id="COG1345">
    <property type="taxonomic scope" value="Bacteria"/>
</dbReference>
<dbReference type="InterPro" id="IPR040026">
    <property type="entry name" value="FliD"/>
</dbReference>
<evidence type="ECO:0000256" key="4">
    <source>
        <dbReference type="ARBA" id="ARBA00023143"/>
    </source>
</evidence>
<dbReference type="GO" id="GO:0005576">
    <property type="term" value="C:extracellular region"/>
    <property type="evidence" value="ECO:0007669"/>
    <property type="project" value="UniProtKB-SubCell"/>
</dbReference>
<keyword evidence="8" id="KW-0969">Cilium</keyword>
<keyword evidence="8" id="KW-0966">Cell projection</keyword>
<dbReference type="Pfam" id="PF07196">
    <property type="entry name" value="Flagellin_IN"/>
    <property type="match status" value="1"/>
</dbReference>
<comment type="subunit">
    <text evidence="2 5">Homopentamer.</text>
</comment>
<evidence type="ECO:0000313" key="8">
    <source>
        <dbReference type="EMBL" id="KRT34631.1"/>
    </source>
</evidence>
<comment type="similarity">
    <text evidence="1 5">Belongs to the FliD family.</text>
</comment>
<organism evidence="8 9">
    <name type="scientific">Acetomicrobium hydrogeniformans ATCC BAA-1850</name>
    <dbReference type="NCBI Taxonomy" id="592015"/>
    <lineage>
        <taxon>Bacteria</taxon>
        <taxon>Thermotogati</taxon>
        <taxon>Synergistota</taxon>
        <taxon>Synergistia</taxon>
        <taxon>Synergistales</taxon>
        <taxon>Acetomicrobiaceae</taxon>
        <taxon>Acetomicrobium</taxon>
    </lineage>
</organism>
<feature type="domain" description="Flagellar hook-associated protein 2 N-terminal" evidence="6">
    <location>
        <begin position="28"/>
        <end position="131"/>
    </location>
</feature>
<dbReference type="EMBL" id="ACJX03000001">
    <property type="protein sequence ID" value="KRT34631.1"/>
    <property type="molecule type" value="Genomic_DNA"/>
</dbReference>
<keyword evidence="8" id="KW-0282">Flagellum</keyword>
<comment type="function">
    <text evidence="5">Required for morphogenesis and for the elongation of the flagellar filament by facilitating polymerization of the flagellin monomers at the tip of growing filament. Forms a capping structure, which prevents flagellin subunits (transported through the central channel of the flagellum) from leaking out without polymerization at the distal end.</text>
</comment>
<dbReference type="GO" id="GO:0009424">
    <property type="term" value="C:bacterial-type flagellum hook"/>
    <property type="evidence" value="ECO:0007669"/>
    <property type="project" value="UniProtKB-UniRule"/>
</dbReference>
<dbReference type="PANTHER" id="PTHR30288">
    <property type="entry name" value="FLAGELLAR CAP/ASSEMBLY PROTEIN FLID"/>
    <property type="match status" value="1"/>
</dbReference>
<keyword evidence="9" id="KW-1185">Reference proteome</keyword>
<keyword evidence="4 5" id="KW-0975">Bacterial flagellum</keyword>
<dbReference type="PANTHER" id="PTHR30288:SF0">
    <property type="entry name" value="FLAGELLAR HOOK-ASSOCIATED PROTEIN 2"/>
    <property type="match status" value="1"/>
</dbReference>